<dbReference type="InterPro" id="IPR046342">
    <property type="entry name" value="CBS_dom_sf"/>
</dbReference>
<comment type="subcellular location">
    <subcellularLocation>
        <location evidence="1">Cell membrane</location>
        <topology evidence="1">Multi-pass membrane protein</topology>
    </subcellularLocation>
</comment>
<dbReference type="EMBL" id="SAIY01000011">
    <property type="protein sequence ID" value="NGM15860.1"/>
    <property type="molecule type" value="Genomic_DNA"/>
</dbReference>
<dbReference type="PANTHER" id="PTHR43099:SF5">
    <property type="entry name" value="HLYC_CORC FAMILY TRANSPORTER"/>
    <property type="match status" value="1"/>
</dbReference>
<protein>
    <submittedName>
        <fullName evidence="12">HlyC/CorC family transporter</fullName>
    </submittedName>
</protein>
<organism evidence="12 13">
    <name type="scientific">Verrucosispora sioxanthis</name>
    <dbReference type="NCBI Taxonomy" id="2499994"/>
    <lineage>
        <taxon>Bacteria</taxon>
        <taxon>Bacillati</taxon>
        <taxon>Actinomycetota</taxon>
        <taxon>Actinomycetes</taxon>
        <taxon>Micromonosporales</taxon>
        <taxon>Micromonosporaceae</taxon>
        <taxon>Micromonospora</taxon>
    </lineage>
</organism>
<dbReference type="InterPro" id="IPR044751">
    <property type="entry name" value="Ion_transp-like_CBS"/>
</dbReference>
<dbReference type="InterPro" id="IPR000644">
    <property type="entry name" value="CBS_dom"/>
</dbReference>
<keyword evidence="6 8" id="KW-0472">Membrane</keyword>
<dbReference type="AlphaFoldDB" id="A0A6M1LC80"/>
<gene>
    <name evidence="12" type="ORF">ENC19_26110</name>
</gene>
<comment type="caution">
    <text evidence="12">The sequence shown here is derived from an EMBL/GenBank/DDBJ whole genome shotgun (WGS) entry which is preliminary data.</text>
</comment>
<evidence type="ECO:0000259" key="10">
    <source>
        <dbReference type="PROSITE" id="PS51371"/>
    </source>
</evidence>
<dbReference type="PROSITE" id="PS51371">
    <property type="entry name" value="CBS"/>
    <property type="match status" value="2"/>
</dbReference>
<keyword evidence="4" id="KW-0677">Repeat</keyword>
<dbReference type="CDD" id="cd04590">
    <property type="entry name" value="CBS_pair_CorC_HlyC_assoc"/>
    <property type="match status" value="1"/>
</dbReference>
<evidence type="ECO:0000256" key="4">
    <source>
        <dbReference type="ARBA" id="ARBA00022737"/>
    </source>
</evidence>
<keyword evidence="7" id="KW-0129">CBS domain</keyword>
<name>A0A6M1LC80_9ACTN</name>
<feature type="domain" description="CBS" evidence="10">
    <location>
        <begin position="221"/>
        <end position="279"/>
    </location>
</feature>
<dbReference type="InterPro" id="IPR002550">
    <property type="entry name" value="CNNM"/>
</dbReference>
<dbReference type="RefSeq" id="WP_164449693.1">
    <property type="nucleotide sequence ID" value="NZ_SAIY01000011.1"/>
</dbReference>
<accession>A0A6M1LC80</accession>
<sequence length="354" mass="37379">MSDLTAILLAVALLAGNAFFVGAEFALISARRTQIEPRVAAGSTIARITLRAMENVSLMMAGAQLGITVCSLGLGAIGEPAVAHLLEKPFAAAGVPEALLHPIAFTIALAIVVFLHMVLGEMVPKNIALAGPERSALVLGPVLYGIVTVLRPLIWLLNQIANAVLRLLRVTPKDEVTSAFTNEEIAGFIAQSRKEGLIDQQEHDLLTGALAFNDQTAATVALPLASLITLPRDTTVAELERQCAATGYSRFPLTDPQGGLAGYVHVKDILELPAEQHDEPLDPGLIRPLATLDATGSLRDALTAMQQRGAHLATVFDATGQLLGLAALEDIVEKLVGEVRDATQHTAERAMVPS</sequence>
<dbReference type="Proteomes" id="UP000478148">
    <property type="component" value="Unassembled WGS sequence"/>
</dbReference>
<keyword evidence="3 8" id="KW-0812">Transmembrane</keyword>
<dbReference type="SMART" id="SM00116">
    <property type="entry name" value="CBS"/>
    <property type="match status" value="2"/>
</dbReference>
<feature type="transmembrane region" description="Helical" evidence="9">
    <location>
        <begin position="136"/>
        <end position="157"/>
    </location>
</feature>
<evidence type="ECO:0000256" key="7">
    <source>
        <dbReference type="PROSITE-ProRule" id="PRU00703"/>
    </source>
</evidence>
<feature type="transmembrane region" description="Helical" evidence="9">
    <location>
        <begin position="98"/>
        <end position="115"/>
    </location>
</feature>
<evidence type="ECO:0000256" key="2">
    <source>
        <dbReference type="ARBA" id="ARBA00022475"/>
    </source>
</evidence>
<dbReference type="InterPro" id="IPR051676">
    <property type="entry name" value="UPF0053_domain"/>
</dbReference>
<feature type="transmembrane region" description="Helical" evidence="9">
    <location>
        <begin position="6"/>
        <end position="28"/>
    </location>
</feature>
<evidence type="ECO:0000256" key="9">
    <source>
        <dbReference type="SAM" id="Phobius"/>
    </source>
</evidence>
<dbReference type="Pfam" id="PF00571">
    <property type="entry name" value="CBS"/>
    <property type="match status" value="2"/>
</dbReference>
<reference evidence="12 13" key="1">
    <citation type="submission" date="2020-02" db="EMBL/GenBank/DDBJ databases">
        <title>Draft Genome Sequence of Verrucosispora sp. Strain CWR15, Isolated from Gulf of Mexico Sponge.</title>
        <authorList>
            <person name="Kennedy S.J."/>
            <person name="Cella E."/>
            <person name="Azarian T."/>
            <person name="Baker B.J."/>
            <person name="Shaw L.N."/>
        </authorList>
    </citation>
    <scope>NUCLEOTIDE SEQUENCE [LARGE SCALE GENOMIC DNA]</scope>
    <source>
        <strain evidence="12 13">CWR15</strain>
    </source>
</reference>
<dbReference type="PANTHER" id="PTHR43099">
    <property type="entry name" value="UPF0053 PROTEIN YRKA"/>
    <property type="match status" value="1"/>
</dbReference>
<evidence type="ECO:0000313" key="13">
    <source>
        <dbReference type="Proteomes" id="UP000478148"/>
    </source>
</evidence>
<feature type="domain" description="CBS" evidence="10">
    <location>
        <begin position="285"/>
        <end position="342"/>
    </location>
</feature>
<dbReference type="Pfam" id="PF01595">
    <property type="entry name" value="CNNM"/>
    <property type="match status" value="1"/>
</dbReference>
<evidence type="ECO:0000256" key="3">
    <source>
        <dbReference type="ARBA" id="ARBA00022692"/>
    </source>
</evidence>
<dbReference type="PROSITE" id="PS51846">
    <property type="entry name" value="CNNM"/>
    <property type="match status" value="1"/>
</dbReference>
<feature type="domain" description="CNNM transmembrane" evidence="11">
    <location>
        <begin position="1"/>
        <end position="202"/>
    </location>
</feature>
<proteinExistence type="predicted"/>
<dbReference type="GO" id="GO:0005886">
    <property type="term" value="C:plasma membrane"/>
    <property type="evidence" value="ECO:0007669"/>
    <property type="project" value="UniProtKB-SubCell"/>
</dbReference>
<evidence type="ECO:0000256" key="5">
    <source>
        <dbReference type="ARBA" id="ARBA00022989"/>
    </source>
</evidence>
<keyword evidence="5 8" id="KW-1133">Transmembrane helix</keyword>
<keyword evidence="2" id="KW-1003">Cell membrane</keyword>
<feature type="transmembrane region" description="Helical" evidence="9">
    <location>
        <begin position="56"/>
        <end position="78"/>
    </location>
</feature>
<keyword evidence="13" id="KW-1185">Reference proteome</keyword>
<evidence type="ECO:0000256" key="6">
    <source>
        <dbReference type="ARBA" id="ARBA00023136"/>
    </source>
</evidence>
<dbReference type="Gene3D" id="3.10.580.10">
    <property type="entry name" value="CBS-domain"/>
    <property type="match status" value="1"/>
</dbReference>
<dbReference type="SUPFAM" id="SSF54631">
    <property type="entry name" value="CBS-domain pair"/>
    <property type="match status" value="1"/>
</dbReference>
<evidence type="ECO:0000256" key="8">
    <source>
        <dbReference type="PROSITE-ProRule" id="PRU01193"/>
    </source>
</evidence>
<evidence type="ECO:0000256" key="1">
    <source>
        <dbReference type="ARBA" id="ARBA00004651"/>
    </source>
</evidence>
<evidence type="ECO:0000313" key="12">
    <source>
        <dbReference type="EMBL" id="NGM15860.1"/>
    </source>
</evidence>
<evidence type="ECO:0000259" key="11">
    <source>
        <dbReference type="PROSITE" id="PS51846"/>
    </source>
</evidence>